<protein>
    <recommendedName>
        <fullName evidence="3">RNase H type-1 domain-containing protein</fullName>
    </recommendedName>
</protein>
<dbReference type="AlphaFoldDB" id="A0AAV3QMK8"/>
<reference evidence="1 2" key="1">
    <citation type="submission" date="2024-01" db="EMBL/GenBank/DDBJ databases">
        <title>The complete chloroplast genome sequence of Lithospermum erythrorhizon: insights into the phylogenetic relationship among Boraginaceae species and the maternal lineages of purple gromwells.</title>
        <authorList>
            <person name="Okada T."/>
            <person name="Watanabe K."/>
        </authorList>
    </citation>
    <scope>NUCLEOTIDE SEQUENCE [LARGE SCALE GENOMIC DNA]</scope>
</reference>
<evidence type="ECO:0000313" key="2">
    <source>
        <dbReference type="Proteomes" id="UP001454036"/>
    </source>
</evidence>
<accession>A0AAV3QMK8</accession>
<evidence type="ECO:0000313" key="1">
    <source>
        <dbReference type="EMBL" id="GAA0164790.1"/>
    </source>
</evidence>
<organism evidence="1 2">
    <name type="scientific">Lithospermum erythrorhizon</name>
    <name type="common">Purple gromwell</name>
    <name type="synonym">Lithospermum officinale var. erythrorhizon</name>
    <dbReference type="NCBI Taxonomy" id="34254"/>
    <lineage>
        <taxon>Eukaryota</taxon>
        <taxon>Viridiplantae</taxon>
        <taxon>Streptophyta</taxon>
        <taxon>Embryophyta</taxon>
        <taxon>Tracheophyta</taxon>
        <taxon>Spermatophyta</taxon>
        <taxon>Magnoliopsida</taxon>
        <taxon>eudicotyledons</taxon>
        <taxon>Gunneridae</taxon>
        <taxon>Pentapetalae</taxon>
        <taxon>asterids</taxon>
        <taxon>lamiids</taxon>
        <taxon>Boraginales</taxon>
        <taxon>Boraginaceae</taxon>
        <taxon>Boraginoideae</taxon>
        <taxon>Lithospermeae</taxon>
        <taxon>Lithospermum</taxon>
    </lineage>
</organism>
<gene>
    <name evidence="1" type="ORF">LIER_39856</name>
</gene>
<sequence>MGTPNSMASCNIEPVGGGNQAQCYCLKVNVDASGTRDAAKGTVGVVLRDGFGVFKGARFRKFDVIRSALVAKAMAMREGMILEQEATWLDAQPHWLYTILIADCNC</sequence>
<name>A0AAV3QMK8_LITER</name>
<proteinExistence type="predicted"/>
<dbReference type="EMBL" id="BAABME010022015">
    <property type="protein sequence ID" value="GAA0164790.1"/>
    <property type="molecule type" value="Genomic_DNA"/>
</dbReference>
<comment type="caution">
    <text evidence="1">The sequence shown here is derived from an EMBL/GenBank/DDBJ whole genome shotgun (WGS) entry which is preliminary data.</text>
</comment>
<dbReference type="Proteomes" id="UP001454036">
    <property type="component" value="Unassembled WGS sequence"/>
</dbReference>
<evidence type="ECO:0008006" key="3">
    <source>
        <dbReference type="Google" id="ProtNLM"/>
    </source>
</evidence>
<keyword evidence="2" id="KW-1185">Reference proteome</keyword>